<feature type="compositionally biased region" description="Polar residues" evidence="1">
    <location>
        <begin position="176"/>
        <end position="194"/>
    </location>
</feature>
<name>A0A9P4HQ73_9PEZI</name>
<keyword evidence="3" id="KW-1185">Reference proteome</keyword>
<reference evidence="2" key="1">
    <citation type="journal article" date="2020" name="Stud. Mycol.">
        <title>101 Dothideomycetes genomes: a test case for predicting lifestyles and emergence of pathogens.</title>
        <authorList>
            <person name="Haridas S."/>
            <person name="Albert R."/>
            <person name="Binder M."/>
            <person name="Bloem J."/>
            <person name="Labutti K."/>
            <person name="Salamov A."/>
            <person name="Andreopoulos B."/>
            <person name="Baker S."/>
            <person name="Barry K."/>
            <person name="Bills G."/>
            <person name="Bluhm B."/>
            <person name="Cannon C."/>
            <person name="Castanera R."/>
            <person name="Culley D."/>
            <person name="Daum C."/>
            <person name="Ezra D."/>
            <person name="Gonzalez J."/>
            <person name="Henrissat B."/>
            <person name="Kuo A."/>
            <person name="Liang C."/>
            <person name="Lipzen A."/>
            <person name="Lutzoni F."/>
            <person name="Magnuson J."/>
            <person name="Mondo S."/>
            <person name="Nolan M."/>
            <person name="Ohm R."/>
            <person name="Pangilinan J."/>
            <person name="Park H.-J."/>
            <person name="Ramirez L."/>
            <person name="Alfaro M."/>
            <person name="Sun H."/>
            <person name="Tritt A."/>
            <person name="Yoshinaga Y."/>
            <person name="Zwiers L.-H."/>
            <person name="Turgeon B."/>
            <person name="Goodwin S."/>
            <person name="Spatafora J."/>
            <person name="Crous P."/>
            <person name="Grigoriev I."/>
        </authorList>
    </citation>
    <scope>NUCLEOTIDE SEQUENCE</scope>
    <source>
        <strain evidence="2">CBS 121410</strain>
    </source>
</reference>
<feature type="region of interest" description="Disordered" evidence="1">
    <location>
        <begin position="341"/>
        <end position="394"/>
    </location>
</feature>
<dbReference type="AlphaFoldDB" id="A0A9P4HQ73"/>
<gene>
    <name evidence="2" type="ORF">K490DRAFT_50314</name>
</gene>
<protein>
    <submittedName>
        <fullName evidence="2">Uncharacterized protein</fullName>
    </submittedName>
</protein>
<organism evidence="2 3">
    <name type="scientific">Saccharata proteae CBS 121410</name>
    <dbReference type="NCBI Taxonomy" id="1314787"/>
    <lineage>
        <taxon>Eukaryota</taxon>
        <taxon>Fungi</taxon>
        <taxon>Dikarya</taxon>
        <taxon>Ascomycota</taxon>
        <taxon>Pezizomycotina</taxon>
        <taxon>Dothideomycetes</taxon>
        <taxon>Dothideomycetes incertae sedis</taxon>
        <taxon>Botryosphaeriales</taxon>
        <taxon>Saccharataceae</taxon>
        <taxon>Saccharata</taxon>
    </lineage>
</organism>
<dbReference type="EMBL" id="ML978750">
    <property type="protein sequence ID" value="KAF2083948.1"/>
    <property type="molecule type" value="Genomic_DNA"/>
</dbReference>
<comment type="caution">
    <text evidence="2">The sequence shown here is derived from an EMBL/GenBank/DDBJ whole genome shotgun (WGS) entry which is preliminary data.</text>
</comment>
<feature type="compositionally biased region" description="Low complexity" evidence="1">
    <location>
        <begin position="255"/>
        <end position="265"/>
    </location>
</feature>
<proteinExistence type="predicted"/>
<feature type="compositionally biased region" description="Pro residues" evidence="1">
    <location>
        <begin position="144"/>
        <end position="158"/>
    </location>
</feature>
<feature type="region of interest" description="Disordered" evidence="1">
    <location>
        <begin position="1"/>
        <end position="312"/>
    </location>
</feature>
<sequence length="394" mass="40085">MDRFKGIAKGGWHPEGVGGSSSSGERKGIRGSVKGLMGKGEDTTSRAENHQSRPLASLKDPASFAPPPKRVGTASSAGGYGAPTPPSRQGTGYMSAHAAEEAEEEPRPPPGPYRADTTGLSTAHLPKPPVRRLGQDGQSSIAPAPAPKPKPSLPPRLPPRQNSHPDLNAPPPPPTYQDSVQQPPANSGYLNQGALSRLGHAGVSVPGFNIGRKDSPPLPPRTGQTPPQISPAATGQSGRSGQLGELQSRFSRMNTGSSGTPAATSPGGGTTFAQKQSAFKTANALRTNPSSVSMRDLRSSASTANNFRERHGEQVAAGYQTANGLNQKYGVMNKVSGFAAAGGAAASPGSGSSGPSPVGKKPPPPPPKKRAQLSGDGGEGGAPPPIPLSSKPGR</sequence>
<feature type="compositionally biased region" description="Basic and acidic residues" evidence="1">
    <location>
        <begin position="39"/>
        <end position="51"/>
    </location>
</feature>
<accession>A0A9P4HQ73</accession>
<evidence type="ECO:0000256" key="1">
    <source>
        <dbReference type="SAM" id="MobiDB-lite"/>
    </source>
</evidence>
<evidence type="ECO:0000313" key="3">
    <source>
        <dbReference type="Proteomes" id="UP000799776"/>
    </source>
</evidence>
<dbReference type="Proteomes" id="UP000799776">
    <property type="component" value="Unassembled WGS sequence"/>
</dbReference>
<feature type="compositionally biased region" description="Polar residues" evidence="1">
    <location>
        <begin position="231"/>
        <end position="240"/>
    </location>
</feature>
<feature type="compositionally biased region" description="Low complexity" evidence="1">
    <location>
        <begin position="341"/>
        <end position="359"/>
    </location>
</feature>
<feature type="compositionally biased region" description="Polar residues" evidence="1">
    <location>
        <begin position="272"/>
        <end position="306"/>
    </location>
</feature>
<dbReference type="OrthoDB" id="3357271at2759"/>
<evidence type="ECO:0000313" key="2">
    <source>
        <dbReference type="EMBL" id="KAF2083948.1"/>
    </source>
</evidence>